<name>A0A9R1UQ47_LACSA</name>
<dbReference type="PANTHER" id="PTHR12864">
    <property type="entry name" value="RAN BINDING PROTEIN 9-RELATED"/>
    <property type="match status" value="1"/>
</dbReference>
<gene>
    <name evidence="2" type="ORF">LSAT_V11C800438600</name>
</gene>
<organism evidence="2 3">
    <name type="scientific">Lactuca sativa</name>
    <name type="common">Garden lettuce</name>
    <dbReference type="NCBI Taxonomy" id="4236"/>
    <lineage>
        <taxon>Eukaryota</taxon>
        <taxon>Viridiplantae</taxon>
        <taxon>Streptophyta</taxon>
        <taxon>Embryophyta</taxon>
        <taxon>Tracheophyta</taxon>
        <taxon>Spermatophyta</taxon>
        <taxon>Magnoliopsida</taxon>
        <taxon>eudicotyledons</taxon>
        <taxon>Gunneridae</taxon>
        <taxon>Pentapetalae</taxon>
        <taxon>asterids</taxon>
        <taxon>campanulids</taxon>
        <taxon>Asterales</taxon>
        <taxon>Asteraceae</taxon>
        <taxon>Cichorioideae</taxon>
        <taxon>Cichorieae</taxon>
        <taxon>Lactucinae</taxon>
        <taxon>Lactuca</taxon>
    </lineage>
</organism>
<evidence type="ECO:0000313" key="3">
    <source>
        <dbReference type="Proteomes" id="UP000235145"/>
    </source>
</evidence>
<accession>A0A9R1UQ47</accession>
<dbReference type="EMBL" id="NBSK02000008">
    <property type="protein sequence ID" value="KAJ0191097.1"/>
    <property type="molecule type" value="Genomic_DNA"/>
</dbReference>
<dbReference type="AlphaFoldDB" id="A0A9R1UQ47"/>
<dbReference type="InterPro" id="IPR013144">
    <property type="entry name" value="CRA_dom"/>
</dbReference>
<keyword evidence="3" id="KW-1185">Reference proteome</keyword>
<dbReference type="SMART" id="SM00757">
    <property type="entry name" value="CRA"/>
    <property type="match status" value="1"/>
</dbReference>
<protein>
    <recommendedName>
        <fullName evidence="1">CRA domain-containing protein</fullName>
    </recommendedName>
</protein>
<comment type="caution">
    <text evidence="2">The sequence shown here is derived from an EMBL/GenBank/DDBJ whole genome shotgun (WGS) entry which is preliminary data.</text>
</comment>
<evidence type="ECO:0000259" key="1">
    <source>
        <dbReference type="SMART" id="SM00757"/>
    </source>
</evidence>
<dbReference type="InterPro" id="IPR024964">
    <property type="entry name" value="CTLH/CRA"/>
</dbReference>
<reference evidence="2 3" key="1">
    <citation type="journal article" date="2017" name="Nat. Commun.">
        <title>Genome assembly with in vitro proximity ligation data and whole-genome triplication in lettuce.</title>
        <authorList>
            <person name="Reyes-Chin-Wo S."/>
            <person name="Wang Z."/>
            <person name="Yang X."/>
            <person name="Kozik A."/>
            <person name="Arikit S."/>
            <person name="Song C."/>
            <person name="Xia L."/>
            <person name="Froenicke L."/>
            <person name="Lavelle D.O."/>
            <person name="Truco M.J."/>
            <person name="Xia R."/>
            <person name="Zhu S."/>
            <person name="Xu C."/>
            <person name="Xu H."/>
            <person name="Xu X."/>
            <person name="Cox K."/>
            <person name="Korf I."/>
            <person name="Meyers B.C."/>
            <person name="Michelmore R.W."/>
        </authorList>
    </citation>
    <scope>NUCLEOTIDE SEQUENCE [LARGE SCALE GENOMIC DNA]</scope>
    <source>
        <strain evidence="3">cv. Salinas</strain>
        <tissue evidence="2">Seedlings</tissue>
    </source>
</reference>
<feature type="domain" description="CRA" evidence="1">
    <location>
        <begin position="103"/>
        <end position="181"/>
    </location>
</feature>
<dbReference type="Proteomes" id="UP000235145">
    <property type="component" value="Unassembled WGS sequence"/>
</dbReference>
<proteinExistence type="predicted"/>
<dbReference type="InterPro" id="IPR050618">
    <property type="entry name" value="Ubq-SigPath_Reg"/>
</dbReference>
<dbReference type="Pfam" id="PF10607">
    <property type="entry name" value="CTLH"/>
    <property type="match status" value="1"/>
</dbReference>
<evidence type="ECO:0000313" key="2">
    <source>
        <dbReference type="EMBL" id="KAJ0191097.1"/>
    </source>
</evidence>
<sequence length="379" mass="43496">MIFLSLRDMLMQQKSYEWNLEQNISIFVFLMTDIDLATITDRMAVKKPIQSGNIEDAIEKVNDLNLEDLGKTGRENRIQIHSYFSICNSKVIIFNLICLKCPLSDKLPPLQQSFLEELERIVALLAFEDVNNSPVGDLLDISQHLKPASEVNDAILTNPKLTSLLRMLLWSQNQLNEKAAYPRITDQPHLKTPLFDLVKLLKHLLLPIKNLKCKQFYRSCKEILSCFLLVINLYVVEKSFKDLAYIRCPYVLSYIQTVALEKPQDLQDQSTTTTFWQKFCCPTCQVEFPPASLANQVDAKLRDAVEKEHNAKFTGHGVVSRHEALERARRHNVDLVELPNILCGIQDHEECHGETGKRLDVINHMVLWGKLQGGWPIEN</sequence>